<protein>
    <submittedName>
        <fullName evidence="1">Uncharacterized protein</fullName>
    </submittedName>
</protein>
<accession>A0ABR0I252</accession>
<dbReference type="EMBL" id="JAFFHB010000001">
    <property type="protein sequence ID" value="KAK4674194.1"/>
    <property type="molecule type" value="Genomic_DNA"/>
</dbReference>
<dbReference type="RefSeq" id="XP_062771516.1">
    <property type="nucleotide sequence ID" value="XM_062905414.1"/>
</dbReference>
<gene>
    <name evidence="1" type="ORF">QC763_0021850</name>
</gene>
<dbReference type="Proteomes" id="UP001326199">
    <property type="component" value="Unassembled WGS sequence"/>
</dbReference>
<proteinExistence type="predicted"/>
<organism evidence="1 2">
    <name type="scientific">Podospora pseudopauciseta</name>
    <dbReference type="NCBI Taxonomy" id="2093780"/>
    <lineage>
        <taxon>Eukaryota</taxon>
        <taxon>Fungi</taxon>
        <taxon>Dikarya</taxon>
        <taxon>Ascomycota</taxon>
        <taxon>Pezizomycotina</taxon>
        <taxon>Sordariomycetes</taxon>
        <taxon>Sordariomycetidae</taxon>
        <taxon>Sordariales</taxon>
        <taxon>Podosporaceae</taxon>
        <taxon>Podospora</taxon>
    </lineage>
</organism>
<dbReference type="GeneID" id="87925376"/>
<reference evidence="1 2" key="1">
    <citation type="journal article" date="2023" name="bioRxiv">
        <title>High-quality genome assemblies of four members of thePodospora anserinaspecies complex.</title>
        <authorList>
            <person name="Ament-Velasquez S.L."/>
            <person name="Vogan A.A."/>
            <person name="Wallerman O."/>
            <person name="Hartmann F."/>
            <person name="Gautier V."/>
            <person name="Silar P."/>
            <person name="Giraud T."/>
            <person name="Johannesson H."/>
        </authorList>
    </citation>
    <scope>NUCLEOTIDE SEQUENCE [LARGE SCALE GENOMIC DNA]</scope>
    <source>
        <strain evidence="1 2">CBS 411.78</strain>
    </source>
</reference>
<sequence length="40" mass="4678">MQHLVVCFQRRKLLRQHGPVLRQEVPRQGQCVRLVPQEGG</sequence>
<comment type="caution">
    <text evidence="1">The sequence shown here is derived from an EMBL/GenBank/DDBJ whole genome shotgun (WGS) entry which is preliminary data.</text>
</comment>
<evidence type="ECO:0000313" key="2">
    <source>
        <dbReference type="Proteomes" id="UP001326199"/>
    </source>
</evidence>
<evidence type="ECO:0000313" key="1">
    <source>
        <dbReference type="EMBL" id="KAK4674194.1"/>
    </source>
</evidence>
<keyword evidence="2" id="KW-1185">Reference proteome</keyword>
<name>A0ABR0I252_9PEZI</name>